<name>A0ABV9VR00_9ACTN</name>
<evidence type="ECO:0000313" key="3">
    <source>
        <dbReference type="Proteomes" id="UP001595912"/>
    </source>
</evidence>
<gene>
    <name evidence="2" type="ORF">ACFPIJ_11365</name>
</gene>
<comment type="caution">
    <text evidence="2">The sequence shown here is derived from an EMBL/GenBank/DDBJ whole genome shotgun (WGS) entry which is preliminary data.</text>
</comment>
<feature type="transmembrane region" description="Helical" evidence="1">
    <location>
        <begin position="64"/>
        <end position="88"/>
    </location>
</feature>
<accession>A0ABV9VR00</accession>
<reference evidence="3" key="1">
    <citation type="journal article" date="2019" name="Int. J. Syst. Evol. Microbiol.">
        <title>The Global Catalogue of Microorganisms (GCM) 10K type strain sequencing project: providing services to taxonomists for standard genome sequencing and annotation.</title>
        <authorList>
            <consortium name="The Broad Institute Genomics Platform"/>
            <consortium name="The Broad Institute Genome Sequencing Center for Infectious Disease"/>
            <person name="Wu L."/>
            <person name="Ma J."/>
        </authorList>
    </citation>
    <scope>NUCLEOTIDE SEQUENCE [LARGE SCALE GENOMIC DNA]</scope>
    <source>
        <strain evidence="3">CGMCC 4.7152</strain>
    </source>
</reference>
<keyword evidence="3" id="KW-1185">Reference proteome</keyword>
<feature type="transmembrane region" description="Helical" evidence="1">
    <location>
        <begin position="232"/>
        <end position="252"/>
    </location>
</feature>
<feature type="transmembrane region" description="Helical" evidence="1">
    <location>
        <begin position="313"/>
        <end position="334"/>
    </location>
</feature>
<dbReference type="RefSeq" id="WP_380114681.1">
    <property type="nucleotide sequence ID" value="NZ_JBHSIU010000011.1"/>
</dbReference>
<evidence type="ECO:0000256" key="1">
    <source>
        <dbReference type="SAM" id="Phobius"/>
    </source>
</evidence>
<dbReference type="EMBL" id="JBHSIU010000011">
    <property type="protein sequence ID" value="MFC4998432.1"/>
    <property type="molecule type" value="Genomic_DNA"/>
</dbReference>
<sequence length="347" mass="37355">MTPLSRRYSLLLRAYPRGYRPTELLDTLLEAAPPGRTWPPLREAANLVRHGLRAHLGRPGSRGVVFWAVTTAFVFGLFGSGLAVRAAWETTPPLPDQAQTRTILAEILPDEAWGEPTPPTRAKFGNFGAPTGWAGYGRWVTSFEGGDYGRTEVGAAIPGNLRLGVAGTAERATAGLRAHGWRIRMVTDDDPDNHVTVLARRDGLDIAVTVYGYTVTADPSVFVSIARSTPVAAWPAGIGGGLLSALLAFLAFGWGSRRTASGHPFGRLAEALYGIGLLLWLLPSTVALPLTTIRTVQYGGPDWPQTWEWFGQPHYFIFILPGVAFLALAAALAARPALRKEPLEANG</sequence>
<evidence type="ECO:0008006" key="4">
    <source>
        <dbReference type="Google" id="ProtNLM"/>
    </source>
</evidence>
<organism evidence="2 3">
    <name type="scientific">Dactylosporangium cerinum</name>
    <dbReference type="NCBI Taxonomy" id="1434730"/>
    <lineage>
        <taxon>Bacteria</taxon>
        <taxon>Bacillati</taxon>
        <taxon>Actinomycetota</taxon>
        <taxon>Actinomycetes</taxon>
        <taxon>Micromonosporales</taxon>
        <taxon>Micromonosporaceae</taxon>
        <taxon>Dactylosporangium</taxon>
    </lineage>
</organism>
<feature type="transmembrane region" description="Helical" evidence="1">
    <location>
        <begin position="272"/>
        <end position="293"/>
    </location>
</feature>
<keyword evidence="1" id="KW-0472">Membrane</keyword>
<protein>
    <recommendedName>
        <fullName evidence="4">Integral membrane protein</fullName>
    </recommendedName>
</protein>
<keyword evidence="1" id="KW-1133">Transmembrane helix</keyword>
<keyword evidence="1" id="KW-0812">Transmembrane</keyword>
<evidence type="ECO:0000313" key="2">
    <source>
        <dbReference type="EMBL" id="MFC4998432.1"/>
    </source>
</evidence>
<dbReference type="Proteomes" id="UP001595912">
    <property type="component" value="Unassembled WGS sequence"/>
</dbReference>
<proteinExistence type="predicted"/>